<dbReference type="Gene3D" id="3.30.450.40">
    <property type="match status" value="3"/>
</dbReference>
<reference evidence="6 7" key="1">
    <citation type="submission" date="2015-04" db="EMBL/GenBank/DDBJ databases">
        <title>Comparative genomics of rhizobia nodulating Arachis hypogaea in China.</title>
        <authorList>
            <person name="Li Y."/>
        </authorList>
    </citation>
    <scope>NUCLEOTIDE SEQUENCE [LARGE SCALE GENOMIC DNA]</scope>
    <source>
        <strain evidence="6 7">CCBAU 51787</strain>
    </source>
</reference>
<comment type="caution">
    <text evidence="6">The sequence shown here is derived from an EMBL/GenBank/DDBJ whole genome shotgun (WGS) entry which is preliminary data.</text>
</comment>
<name>A0A4V1L360_9BRAD</name>
<dbReference type="SMART" id="SM00065">
    <property type="entry name" value="GAF"/>
    <property type="match status" value="3"/>
</dbReference>
<accession>A0A4V1L360</accession>
<dbReference type="PANTHER" id="PTHR43065">
    <property type="entry name" value="SENSOR HISTIDINE KINASE"/>
    <property type="match status" value="1"/>
</dbReference>
<dbReference type="PROSITE" id="PS50109">
    <property type="entry name" value="HIS_KIN"/>
    <property type="match status" value="1"/>
</dbReference>
<evidence type="ECO:0000256" key="3">
    <source>
        <dbReference type="ARBA" id="ARBA00022553"/>
    </source>
</evidence>
<keyword evidence="6" id="KW-0418">Kinase</keyword>
<dbReference type="GO" id="GO:0000155">
    <property type="term" value="F:phosphorelay sensor kinase activity"/>
    <property type="evidence" value="ECO:0007669"/>
    <property type="project" value="InterPro"/>
</dbReference>
<evidence type="ECO:0000313" key="6">
    <source>
        <dbReference type="EMBL" id="RXH36545.1"/>
    </source>
</evidence>
<evidence type="ECO:0000313" key="7">
    <source>
        <dbReference type="Proteomes" id="UP000290565"/>
    </source>
</evidence>
<dbReference type="Pfam" id="PF02518">
    <property type="entry name" value="HATPase_c"/>
    <property type="match status" value="1"/>
</dbReference>
<dbReference type="SUPFAM" id="SSF55874">
    <property type="entry name" value="ATPase domain of HSP90 chaperone/DNA topoisomerase II/histidine kinase"/>
    <property type="match status" value="1"/>
</dbReference>
<dbReference type="SMART" id="SM00387">
    <property type="entry name" value="HATPase_c"/>
    <property type="match status" value="1"/>
</dbReference>
<proteinExistence type="predicted"/>
<organism evidence="6 7">
    <name type="scientific">Bradyrhizobium zhanjiangense</name>
    <dbReference type="NCBI Taxonomy" id="1325107"/>
    <lineage>
        <taxon>Bacteria</taxon>
        <taxon>Pseudomonadati</taxon>
        <taxon>Pseudomonadota</taxon>
        <taxon>Alphaproteobacteria</taxon>
        <taxon>Hyphomicrobiales</taxon>
        <taxon>Nitrobacteraceae</taxon>
        <taxon>Bradyrhizobium</taxon>
    </lineage>
</organism>
<dbReference type="SUPFAM" id="SSF47384">
    <property type="entry name" value="Homodimeric domain of signal transducing histidine kinase"/>
    <property type="match status" value="1"/>
</dbReference>
<feature type="coiled-coil region" evidence="4">
    <location>
        <begin position="8"/>
        <end position="35"/>
    </location>
</feature>
<evidence type="ECO:0000256" key="2">
    <source>
        <dbReference type="ARBA" id="ARBA00012438"/>
    </source>
</evidence>
<dbReference type="InterPro" id="IPR029016">
    <property type="entry name" value="GAF-like_dom_sf"/>
</dbReference>
<dbReference type="Gene3D" id="3.30.565.10">
    <property type="entry name" value="Histidine kinase-like ATPase, C-terminal domain"/>
    <property type="match status" value="1"/>
</dbReference>
<dbReference type="Proteomes" id="UP000290565">
    <property type="component" value="Unassembled WGS sequence"/>
</dbReference>
<dbReference type="Pfam" id="PF01590">
    <property type="entry name" value="GAF"/>
    <property type="match status" value="2"/>
</dbReference>
<dbReference type="InterPro" id="IPR004358">
    <property type="entry name" value="Sig_transdc_His_kin-like_C"/>
</dbReference>
<dbReference type="EC" id="2.7.13.3" evidence="2"/>
<keyword evidence="4" id="KW-0175">Coiled coil</keyword>
<dbReference type="RefSeq" id="WP_164939595.1">
    <property type="nucleotide sequence ID" value="NZ_LBJM01000068.1"/>
</dbReference>
<dbReference type="InterPro" id="IPR003661">
    <property type="entry name" value="HisK_dim/P_dom"/>
</dbReference>
<dbReference type="CDD" id="cd00082">
    <property type="entry name" value="HisKA"/>
    <property type="match status" value="1"/>
</dbReference>
<protein>
    <recommendedName>
        <fullName evidence="2">histidine kinase</fullName>
        <ecNumber evidence="2">2.7.13.3</ecNumber>
    </recommendedName>
</protein>
<dbReference type="PANTHER" id="PTHR43065:SF42">
    <property type="entry name" value="TWO-COMPONENT SENSOR PPRA"/>
    <property type="match status" value="1"/>
</dbReference>
<evidence type="ECO:0000256" key="4">
    <source>
        <dbReference type="SAM" id="Coils"/>
    </source>
</evidence>
<gene>
    <name evidence="6" type="ORF">XH94_24860</name>
</gene>
<comment type="catalytic activity">
    <reaction evidence="1">
        <text>ATP + protein L-histidine = ADP + protein N-phospho-L-histidine.</text>
        <dbReference type="EC" id="2.7.13.3"/>
    </reaction>
</comment>
<dbReference type="InterPro" id="IPR036097">
    <property type="entry name" value="HisK_dim/P_sf"/>
</dbReference>
<dbReference type="InterPro" id="IPR003594">
    <property type="entry name" value="HATPase_dom"/>
</dbReference>
<dbReference type="Gene3D" id="1.10.287.130">
    <property type="match status" value="1"/>
</dbReference>
<dbReference type="PRINTS" id="PR00344">
    <property type="entry name" value="BCTRLSENSOR"/>
</dbReference>
<sequence length="831" mass="89309">MTTPSNEIEELERRLQSAAAENARLRGELAVARDRQSASAEILRTIAASPSDARPVFAAIASSSKRLLGGFSATVLQFIGDELHLVAFTPTSPEADEGLKASFPRKLADFPTFALVRDGETIQFPDSEAADVPELNRELARLRGFRSVLFMPLMNRGAPVGMISVTRAEPGAFAPDLVQLLQTFADQAVIAIENANLFNETREALERQTATADILKVMAGSPSDVQPVFAAIAANANRLIGGFSTAVLRYVDGGAHLAAFTPTDPAGDRVLQASFPVPFAQFPPYQLVANGAAAQLPDTELEPAARDIARARGYRSMLFTPLMSEGEAIGIIIATRRATGCFAEHHVRLLQTFADQAVIAIKNVSLFNATREALERQTATADILKVIAASPADVTPVFQAISDSAKALIGGHSSTVTRVIDGMLHLAAFTTDNEAGNADLLSSFPTPLSASGIHSRVARSGKYAFRSDMQSEPDLTEAMKELARTRGYRSILVVPMLRDGVAIGTIAVTRPEPGHFPDKAINLLKTFADQAVIAVENTRLFNEVQDRTQDLAKSLDDLRAAQDRLIQTEKLASLGQLTAGIAHEIKNPLNFVNNFASLSAELTDELNEVLGPVKLADEVRAEVDELTGLLKDNLQKVVQHGRRADSIVKNMLLHSREGGGEHGLSDINALVEESLNLAYHGARAEKPGFDVTLKRELDPAAGQAEVFPQEITRVLLNLISNGFHAVTKRKAEGAADYEPVVIAATRDRGDSIEIRIRDNGTGIADEVREKMFNPFFTTKPAGEGTGLGLSMSHDIVVKQHGGTIDVATEPGAFTEFTIRLPRKSSFANAGG</sequence>
<keyword evidence="3" id="KW-0597">Phosphoprotein</keyword>
<dbReference type="InterPro" id="IPR003018">
    <property type="entry name" value="GAF"/>
</dbReference>
<dbReference type="InterPro" id="IPR036890">
    <property type="entry name" value="HATPase_C_sf"/>
</dbReference>
<dbReference type="Pfam" id="PF00512">
    <property type="entry name" value="HisKA"/>
    <property type="match status" value="1"/>
</dbReference>
<dbReference type="EMBL" id="LBJM01000068">
    <property type="protein sequence ID" value="RXH36545.1"/>
    <property type="molecule type" value="Genomic_DNA"/>
</dbReference>
<dbReference type="SUPFAM" id="SSF55781">
    <property type="entry name" value="GAF domain-like"/>
    <property type="match status" value="3"/>
</dbReference>
<feature type="domain" description="Histidine kinase" evidence="5">
    <location>
        <begin position="580"/>
        <end position="824"/>
    </location>
</feature>
<dbReference type="InterPro" id="IPR005467">
    <property type="entry name" value="His_kinase_dom"/>
</dbReference>
<keyword evidence="6" id="KW-0808">Transferase</keyword>
<dbReference type="AlphaFoldDB" id="A0A4V1L360"/>
<evidence type="ECO:0000256" key="1">
    <source>
        <dbReference type="ARBA" id="ARBA00000085"/>
    </source>
</evidence>
<evidence type="ECO:0000259" key="5">
    <source>
        <dbReference type="PROSITE" id="PS50109"/>
    </source>
</evidence>
<dbReference type="Pfam" id="PF13185">
    <property type="entry name" value="GAF_2"/>
    <property type="match status" value="1"/>
</dbReference>
<dbReference type="SMART" id="SM00388">
    <property type="entry name" value="HisKA"/>
    <property type="match status" value="1"/>
</dbReference>